<keyword evidence="4" id="KW-1185">Reference proteome</keyword>
<evidence type="ECO:0000256" key="1">
    <source>
        <dbReference type="PIRSR" id="PIRSR017388-2"/>
    </source>
</evidence>
<dbReference type="GO" id="GO:0004177">
    <property type="term" value="F:aminopeptidase activity"/>
    <property type="evidence" value="ECO:0007669"/>
    <property type="project" value="UniProtKB-KW"/>
</dbReference>
<feature type="binding site" evidence="1">
    <location>
        <position position="94"/>
    </location>
    <ligand>
        <name>substrate</name>
    </ligand>
</feature>
<evidence type="ECO:0000313" key="3">
    <source>
        <dbReference type="EMBL" id="VBB07540.1"/>
    </source>
</evidence>
<dbReference type="EMBL" id="UPPP01000076">
    <property type="protein sequence ID" value="VBB07540.1"/>
    <property type="molecule type" value="Genomic_DNA"/>
</dbReference>
<dbReference type="GO" id="GO:0052689">
    <property type="term" value="F:carboxylic ester hydrolase activity"/>
    <property type="evidence" value="ECO:0007669"/>
    <property type="project" value="InterPro"/>
</dbReference>
<dbReference type="Proteomes" id="UP000277811">
    <property type="component" value="Unassembled WGS sequence"/>
</dbReference>
<dbReference type="InterPro" id="IPR022742">
    <property type="entry name" value="Hydrolase_4"/>
</dbReference>
<accession>A0A498R9C6</accession>
<dbReference type="OrthoDB" id="9800213at2"/>
<evidence type="ECO:0000313" key="4">
    <source>
        <dbReference type="Proteomes" id="UP000277811"/>
    </source>
</evidence>
<organism evidence="3 4">
    <name type="scientific">Lucifera butyrica</name>
    <dbReference type="NCBI Taxonomy" id="1351585"/>
    <lineage>
        <taxon>Bacteria</taxon>
        <taxon>Bacillati</taxon>
        <taxon>Bacillota</taxon>
        <taxon>Negativicutes</taxon>
        <taxon>Veillonellales</taxon>
        <taxon>Veillonellaceae</taxon>
        <taxon>Lucifera</taxon>
    </lineage>
</organism>
<dbReference type="Gene3D" id="3.40.50.1820">
    <property type="entry name" value="alpha/beta hydrolase"/>
    <property type="match status" value="1"/>
</dbReference>
<dbReference type="SUPFAM" id="SSF53474">
    <property type="entry name" value="alpha/beta-Hydrolases"/>
    <property type="match status" value="1"/>
</dbReference>
<protein>
    <submittedName>
        <fullName evidence="3">Serine aminopeptidase s33</fullName>
    </submittedName>
</protein>
<feature type="binding site" evidence="1">
    <location>
        <position position="25"/>
    </location>
    <ligand>
        <name>substrate</name>
    </ligand>
</feature>
<gene>
    <name evidence="3" type="ORF">LUCI_2804</name>
</gene>
<dbReference type="Pfam" id="PF12146">
    <property type="entry name" value="Hydrolase_4"/>
    <property type="match status" value="1"/>
</dbReference>
<dbReference type="AlphaFoldDB" id="A0A498R9C6"/>
<feature type="domain" description="Serine aminopeptidase S33" evidence="2">
    <location>
        <begin position="20"/>
        <end position="228"/>
    </location>
</feature>
<keyword evidence="3" id="KW-0031">Aminopeptidase</keyword>
<reference evidence="3 4" key="1">
    <citation type="submission" date="2018-06" db="EMBL/GenBank/DDBJ databases">
        <authorList>
            <person name="Strepis N."/>
        </authorList>
    </citation>
    <scope>NUCLEOTIDE SEQUENCE [LARGE SCALE GENOMIC DNA]</scope>
    <source>
        <strain evidence="3">LUCI</strain>
    </source>
</reference>
<dbReference type="PANTHER" id="PTHR11614">
    <property type="entry name" value="PHOSPHOLIPASE-RELATED"/>
    <property type="match status" value="1"/>
</dbReference>
<dbReference type="RefSeq" id="WP_122628524.1">
    <property type="nucleotide sequence ID" value="NZ_UPPP01000076.1"/>
</dbReference>
<evidence type="ECO:0000259" key="2">
    <source>
        <dbReference type="Pfam" id="PF12146"/>
    </source>
</evidence>
<keyword evidence="3" id="KW-0645">Protease</keyword>
<dbReference type="InterPro" id="IPR012354">
    <property type="entry name" value="Esterase_lipase"/>
</dbReference>
<sequence length="243" mass="27291">MAIIRGAEPFILPGGSRGALLIHGFTGAPSEMRLLGEFLHNKGFTVLAPRLCGHGTSPEEMARTQWPHWYSAVEDGFHILTGLCSEIVVVGLSMGGLLGLKLTAEYPSITKVVSLSTPIRIADKRLPLLPLYRVFRDYAPKKRRRLKVDPFYSVCYETTPLKSLSSLLELIRHVDKLLPLIDRPALIMQSRVEHTVRPESAQHIYQRLGSKEKKLIWLEKSGHIVTLDVEKEQVFETIAEFLG</sequence>
<dbReference type="InterPro" id="IPR051044">
    <property type="entry name" value="MAG_DAG_Lipase"/>
</dbReference>
<proteinExistence type="predicted"/>
<keyword evidence="3" id="KW-0378">Hydrolase</keyword>
<dbReference type="PIRSF" id="PIRSF017388">
    <property type="entry name" value="Esterase_lipase"/>
    <property type="match status" value="1"/>
</dbReference>
<name>A0A498R9C6_9FIRM</name>
<dbReference type="InterPro" id="IPR029058">
    <property type="entry name" value="AB_hydrolase_fold"/>
</dbReference>